<accession>A0A914B5I3</accession>
<sequence length="783" mass="89455">MCCCFSRVVTVLERCQQQLIQYYKATTSTIPAHPLDPSRTVAIDQFFSELELTQELEGNETTQEPIHLPEGTRNLDKVRTKPLDSWGDMFKDVVGKLRILLSGLAGFGKSTLLLRVANASTDPNSVMAKFKLVFLVKLRDMQQTSCVLEAIRDQILPNFKKAVLKKLIDDNEADTAFLLDGLDEIPLDVLNSPAPEGGYGVKDILHNKVLTRSTVLVSTRPHMVDFAIKEYPHYAHVRTLGFTIETAKKYITSYFANKYDANKRLLLISHIMSSSMMRTLAQIPIIVLFLCVVWRNLSRLPEKLTELYTEFARALVSRRRNEGEDEVELMQSVVCGLGRVALNGLLDPKGERLVFSSEEFDENDLTQDGVRLGFLQQESFTSGLREIEVVTFLHKTIQEFCAANYFANLHHQPQEFHERLQQINPDNVRAMEYLLRFACGISSGSAATGLILEHVQQQRNKGRWRDEVTLQNLVRLMLFESGSDEMADKLDRPDDAACNNQEDLLAMRYYLQCLRKPLVELTSFTFLSSSHDELVLLKDINDQLRGHTAIHPDFLITCRSQEDLKLLREILLNYNIRPDTGFVALKPFRVTYIMSEQATEEVQTLEETLEGMDERLRGQIELHLEINEMSHFDDERLLGSRVCNQIEEVKLRKRTYKDVRRLEIALYGYDGLERLTVSDTNLHGFLFIMDFLARWSLSSLTLDTCGLNDDDLPELITILHAWQRLRWLAVPGNGFSISGVAMLTARLGIRLPQLRTFHLDYSGPNAESVKQVVKRNLPNVTYV</sequence>
<feature type="domain" description="NACHT" evidence="3">
    <location>
        <begin position="97"/>
        <end position="296"/>
    </location>
</feature>
<dbReference type="Gene3D" id="3.40.50.300">
    <property type="entry name" value="P-loop containing nucleotide triphosphate hydrolases"/>
    <property type="match status" value="1"/>
</dbReference>
<evidence type="ECO:0000256" key="2">
    <source>
        <dbReference type="ARBA" id="ARBA00022840"/>
    </source>
</evidence>
<dbReference type="PANTHER" id="PTHR46312">
    <property type="entry name" value="NACHT DOMAIN-CONTAINING PROTEIN"/>
    <property type="match status" value="1"/>
</dbReference>
<protein>
    <recommendedName>
        <fullName evidence="3">NACHT domain-containing protein</fullName>
    </recommendedName>
</protein>
<reference evidence="4" key="1">
    <citation type="submission" date="2022-11" db="UniProtKB">
        <authorList>
            <consortium name="EnsemblMetazoa"/>
        </authorList>
    </citation>
    <scope>IDENTIFICATION</scope>
</reference>
<dbReference type="Gene3D" id="3.80.10.10">
    <property type="entry name" value="Ribonuclease Inhibitor"/>
    <property type="match status" value="1"/>
</dbReference>
<keyword evidence="5" id="KW-1185">Reference proteome</keyword>
<evidence type="ECO:0000256" key="1">
    <source>
        <dbReference type="ARBA" id="ARBA00022741"/>
    </source>
</evidence>
<dbReference type="InterPro" id="IPR007111">
    <property type="entry name" value="NACHT_NTPase"/>
</dbReference>
<evidence type="ECO:0000313" key="4">
    <source>
        <dbReference type="EnsemblMetazoa" id="XP_038071204.1"/>
    </source>
</evidence>
<dbReference type="PANTHER" id="PTHR46312:SF2">
    <property type="entry name" value="NUCLEOTIDE-BINDING OLIGOMERIZATION DOMAIN-CONTAINING PROTEIN 2-LIKE"/>
    <property type="match status" value="1"/>
</dbReference>
<proteinExistence type="predicted"/>
<dbReference type="GO" id="GO:0005524">
    <property type="term" value="F:ATP binding"/>
    <property type="evidence" value="ECO:0007669"/>
    <property type="project" value="UniProtKB-KW"/>
</dbReference>
<keyword evidence="2" id="KW-0067">ATP-binding</keyword>
<dbReference type="OrthoDB" id="4207253at2759"/>
<dbReference type="AlphaFoldDB" id="A0A914B5I3"/>
<dbReference type="GeneID" id="119740073"/>
<dbReference type="RefSeq" id="XP_038071204.1">
    <property type="nucleotide sequence ID" value="XM_038215276.1"/>
</dbReference>
<name>A0A914B5I3_PATMI</name>
<dbReference type="InterPro" id="IPR032675">
    <property type="entry name" value="LRR_dom_sf"/>
</dbReference>
<dbReference type="InterPro" id="IPR027417">
    <property type="entry name" value="P-loop_NTPase"/>
</dbReference>
<dbReference type="SUPFAM" id="SSF52047">
    <property type="entry name" value="RNI-like"/>
    <property type="match status" value="1"/>
</dbReference>
<dbReference type="OMA" id="ITILHAW"/>
<evidence type="ECO:0000313" key="5">
    <source>
        <dbReference type="Proteomes" id="UP000887568"/>
    </source>
</evidence>
<dbReference type="SUPFAM" id="SSF52540">
    <property type="entry name" value="P-loop containing nucleoside triphosphate hydrolases"/>
    <property type="match status" value="1"/>
</dbReference>
<keyword evidence="1" id="KW-0547">Nucleotide-binding</keyword>
<organism evidence="4 5">
    <name type="scientific">Patiria miniata</name>
    <name type="common">Bat star</name>
    <name type="synonym">Asterina miniata</name>
    <dbReference type="NCBI Taxonomy" id="46514"/>
    <lineage>
        <taxon>Eukaryota</taxon>
        <taxon>Metazoa</taxon>
        <taxon>Echinodermata</taxon>
        <taxon>Eleutherozoa</taxon>
        <taxon>Asterozoa</taxon>
        <taxon>Asteroidea</taxon>
        <taxon>Valvatacea</taxon>
        <taxon>Valvatida</taxon>
        <taxon>Asterinidae</taxon>
        <taxon>Patiria</taxon>
    </lineage>
</organism>
<dbReference type="EnsemblMetazoa" id="XM_038215276.1">
    <property type="protein sequence ID" value="XP_038071204.1"/>
    <property type="gene ID" value="LOC119740073"/>
</dbReference>
<dbReference type="Proteomes" id="UP000887568">
    <property type="component" value="Unplaced"/>
</dbReference>
<evidence type="ECO:0000259" key="3">
    <source>
        <dbReference type="PROSITE" id="PS50837"/>
    </source>
</evidence>
<dbReference type="PROSITE" id="PS50837">
    <property type="entry name" value="NACHT"/>
    <property type="match status" value="1"/>
</dbReference>
<dbReference type="Pfam" id="PF05729">
    <property type="entry name" value="NACHT"/>
    <property type="match status" value="1"/>
</dbReference>